<sequence>MYAKLFILCAVAVAALAREYPAGVHPAICPNYPYCDSATLARFTPQGMPIPEWVSNPSILPQPVYAAPPAAKYPADFPPALCPNYPYCH</sequence>
<keyword evidence="2" id="KW-1185">Reference proteome</keyword>
<reference evidence="1 2" key="1">
    <citation type="journal article" date="2021" name="Front. Genet.">
        <title>Chromosome-Level Genome Assembly Reveals Significant Gene Expansion in the Toll and IMD Signaling Pathways of Dendrolimus kikuchii.</title>
        <authorList>
            <person name="Zhou J."/>
            <person name="Wu P."/>
            <person name="Xiong Z."/>
            <person name="Liu N."/>
            <person name="Zhao N."/>
            <person name="Ji M."/>
            <person name="Qiu Y."/>
            <person name="Yang B."/>
        </authorList>
    </citation>
    <scope>NUCLEOTIDE SEQUENCE [LARGE SCALE GENOMIC DNA]</scope>
    <source>
        <strain evidence="1">Ann1</strain>
    </source>
</reference>
<accession>A0ACC1CFC1</accession>
<comment type="caution">
    <text evidence="1">The sequence shown here is derived from an EMBL/GenBank/DDBJ whole genome shotgun (WGS) entry which is preliminary data.</text>
</comment>
<proteinExistence type="predicted"/>
<organism evidence="1 2">
    <name type="scientific">Dendrolimus kikuchii</name>
    <dbReference type="NCBI Taxonomy" id="765133"/>
    <lineage>
        <taxon>Eukaryota</taxon>
        <taxon>Metazoa</taxon>
        <taxon>Ecdysozoa</taxon>
        <taxon>Arthropoda</taxon>
        <taxon>Hexapoda</taxon>
        <taxon>Insecta</taxon>
        <taxon>Pterygota</taxon>
        <taxon>Neoptera</taxon>
        <taxon>Endopterygota</taxon>
        <taxon>Lepidoptera</taxon>
        <taxon>Glossata</taxon>
        <taxon>Ditrysia</taxon>
        <taxon>Bombycoidea</taxon>
        <taxon>Lasiocampidae</taxon>
        <taxon>Dendrolimus</taxon>
    </lineage>
</organism>
<dbReference type="Proteomes" id="UP000824533">
    <property type="component" value="Linkage Group LG28"/>
</dbReference>
<name>A0ACC1CFC1_9NEOP</name>
<evidence type="ECO:0000313" key="1">
    <source>
        <dbReference type="EMBL" id="KAJ0170279.1"/>
    </source>
</evidence>
<dbReference type="EMBL" id="CM034414">
    <property type="protein sequence ID" value="KAJ0170279.1"/>
    <property type="molecule type" value="Genomic_DNA"/>
</dbReference>
<evidence type="ECO:0000313" key="2">
    <source>
        <dbReference type="Proteomes" id="UP000824533"/>
    </source>
</evidence>
<gene>
    <name evidence="1" type="ORF">K1T71_014207</name>
</gene>
<protein>
    <submittedName>
        <fullName evidence="1">Uncharacterized protein</fullName>
    </submittedName>
</protein>